<evidence type="ECO:0000313" key="3">
    <source>
        <dbReference type="Proteomes" id="UP000235388"/>
    </source>
</evidence>
<feature type="compositionally biased region" description="Polar residues" evidence="1">
    <location>
        <begin position="42"/>
        <end position="53"/>
    </location>
</feature>
<evidence type="ECO:0000313" key="2">
    <source>
        <dbReference type="EMBL" id="PLW53792.1"/>
    </source>
</evidence>
<keyword evidence="3" id="KW-1185">Reference proteome</keyword>
<feature type="region of interest" description="Disordered" evidence="1">
    <location>
        <begin position="1"/>
        <end position="111"/>
    </location>
</feature>
<gene>
    <name evidence="2" type="ORF">PCANC_03618</name>
</gene>
<name>A0A2N5VV09_9BASI</name>
<dbReference type="EMBL" id="PGCJ01000056">
    <property type="protein sequence ID" value="PLW53792.1"/>
    <property type="molecule type" value="Genomic_DNA"/>
</dbReference>
<reference evidence="2 3" key="1">
    <citation type="submission" date="2017-11" db="EMBL/GenBank/DDBJ databases">
        <title>De novo assembly and phasing of dikaryotic genomes from two isolates of Puccinia coronata f. sp. avenae, the causal agent of oat crown rust.</title>
        <authorList>
            <person name="Miller M.E."/>
            <person name="Zhang Y."/>
            <person name="Omidvar V."/>
            <person name="Sperschneider J."/>
            <person name="Schwessinger B."/>
            <person name="Raley C."/>
            <person name="Palmer J.M."/>
            <person name="Garnica D."/>
            <person name="Upadhyaya N."/>
            <person name="Rathjen J."/>
            <person name="Taylor J.M."/>
            <person name="Park R.F."/>
            <person name="Dodds P.N."/>
            <person name="Hirsch C.D."/>
            <person name="Kianian S.F."/>
            <person name="Figueroa M."/>
        </authorList>
    </citation>
    <scope>NUCLEOTIDE SEQUENCE [LARGE SCALE GENOMIC DNA]</scope>
    <source>
        <strain evidence="2">12NC29</strain>
    </source>
</reference>
<evidence type="ECO:0000256" key="1">
    <source>
        <dbReference type="SAM" id="MobiDB-lite"/>
    </source>
</evidence>
<protein>
    <submittedName>
        <fullName evidence="2">Uncharacterized protein</fullName>
    </submittedName>
</protein>
<feature type="compositionally biased region" description="Polar residues" evidence="1">
    <location>
        <begin position="16"/>
        <end position="28"/>
    </location>
</feature>
<organism evidence="2 3">
    <name type="scientific">Puccinia coronata f. sp. avenae</name>
    <dbReference type="NCBI Taxonomy" id="200324"/>
    <lineage>
        <taxon>Eukaryota</taxon>
        <taxon>Fungi</taxon>
        <taxon>Dikarya</taxon>
        <taxon>Basidiomycota</taxon>
        <taxon>Pucciniomycotina</taxon>
        <taxon>Pucciniomycetes</taxon>
        <taxon>Pucciniales</taxon>
        <taxon>Pucciniaceae</taxon>
        <taxon>Puccinia</taxon>
    </lineage>
</organism>
<proteinExistence type="predicted"/>
<dbReference type="Proteomes" id="UP000235388">
    <property type="component" value="Unassembled WGS sequence"/>
</dbReference>
<dbReference type="AlphaFoldDB" id="A0A2N5VV09"/>
<comment type="caution">
    <text evidence="2">The sequence shown here is derived from an EMBL/GenBank/DDBJ whole genome shotgun (WGS) entry which is preliminary data.</text>
</comment>
<accession>A0A2N5VV09</accession>
<sequence length="186" mass="19805">MAVLAREAQPDFPSPMCNTRPSPAAGTQQPPPPPPPSSSPSLHTTSNDGSQSLLLALFVSEPATKDPIKSSQAATSPRKVPSHPHIYANAQSSDSPESATRPPLPPSVTPARFASRLTHRNPFDVSGQSQERSPYLKNMYYLHATNDASRSAGLGSPCRANHFTHFLVLASSQRDPARGTSSTKSL</sequence>
<feature type="compositionally biased region" description="Polar residues" evidence="1">
    <location>
        <begin position="89"/>
        <end position="98"/>
    </location>
</feature>
<feature type="compositionally biased region" description="Pro residues" evidence="1">
    <location>
        <begin position="29"/>
        <end position="38"/>
    </location>
</feature>